<dbReference type="AlphaFoldDB" id="A0A8S4SCB6"/>
<evidence type="ECO:0000313" key="2">
    <source>
        <dbReference type="Proteomes" id="UP000838756"/>
    </source>
</evidence>
<accession>A0A8S4SCB6</accession>
<protein>
    <submittedName>
        <fullName evidence="1">Jg15444 protein</fullName>
    </submittedName>
</protein>
<proteinExistence type="predicted"/>
<dbReference type="Proteomes" id="UP000838756">
    <property type="component" value="Unassembled WGS sequence"/>
</dbReference>
<sequence>MPEEGDIQVLVHKPHVPQNTALKLCCLAAKISMAERRPGHVDYKTAGKKDALEMWCWRGLDCIPHQQFNFKRTKYQGTTFVDGAVTNNEVFWPHLRVPRDFVCVSVNLKREINAVPDFFQDFKRVTTLSLLCDPNPRPWTQKARSLPAAPIGRQNYNGNSNLTQIHQLNPSTTGTANCGTVRKYRSCTLRAHVMNRNRSLLYWGRGRTNRWFSKSYT</sequence>
<dbReference type="EMBL" id="CAKXAJ010026090">
    <property type="protein sequence ID" value="CAH2255470.1"/>
    <property type="molecule type" value="Genomic_DNA"/>
</dbReference>
<keyword evidence="2" id="KW-1185">Reference proteome</keyword>
<evidence type="ECO:0000313" key="1">
    <source>
        <dbReference type="EMBL" id="CAH2255470.1"/>
    </source>
</evidence>
<gene>
    <name evidence="1" type="primary">jg15444</name>
    <name evidence="1" type="ORF">PAEG_LOCUS22815</name>
</gene>
<comment type="caution">
    <text evidence="1">The sequence shown here is derived from an EMBL/GenBank/DDBJ whole genome shotgun (WGS) entry which is preliminary data.</text>
</comment>
<organism evidence="1 2">
    <name type="scientific">Pararge aegeria aegeria</name>
    <dbReference type="NCBI Taxonomy" id="348720"/>
    <lineage>
        <taxon>Eukaryota</taxon>
        <taxon>Metazoa</taxon>
        <taxon>Ecdysozoa</taxon>
        <taxon>Arthropoda</taxon>
        <taxon>Hexapoda</taxon>
        <taxon>Insecta</taxon>
        <taxon>Pterygota</taxon>
        <taxon>Neoptera</taxon>
        <taxon>Endopterygota</taxon>
        <taxon>Lepidoptera</taxon>
        <taxon>Glossata</taxon>
        <taxon>Ditrysia</taxon>
        <taxon>Papilionoidea</taxon>
        <taxon>Nymphalidae</taxon>
        <taxon>Satyrinae</taxon>
        <taxon>Satyrini</taxon>
        <taxon>Parargina</taxon>
        <taxon>Pararge</taxon>
    </lineage>
</organism>
<name>A0A8S4SCB6_9NEOP</name>
<reference evidence="1" key="1">
    <citation type="submission" date="2022-03" db="EMBL/GenBank/DDBJ databases">
        <authorList>
            <person name="Lindestad O."/>
        </authorList>
    </citation>
    <scope>NUCLEOTIDE SEQUENCE</scope>
</reference>